<dbReference type="OrthoDB" id="273917at2759"/>
<evidence type="ECO:0000313" key="5">
    <source>
        <dbReference type="EnsemblPlants" id="Ma05_p14320.1"/>
    </source>
</evidence>
<evidence type="ECO:0000256" key="1">
    <source>
        <dbReference type="SAM" id="MobiDB-lite"/>
    </source>
</evidence>
<dbReference type="InterPro" id="IPR054708">
    <property type="entry name" value="MTPAP-like_central"/>
</dbReference>
<evidence type="ECO:0000259" key="3">
    <source>
        <dbReference type="Pfam" id="PF26180"/>
    </source>
</evidence>
<evidence type="ECO:0000313" key="4">
    <source>
        <dbReference type="EMBL" id="CAG1838465.1"/>
    </source>
</evidence>
<feature type="compositionally biased region" description="Low complexity" evidence="1">
    <location>
        <begin position="575"/>
        <end position="587"/>
    </location>
</feature>
<dbReference type="Pfam" id="PF22600">
    <property type="entry name" value="MTPAP-like_central"/>
    <property type="match status" value="1"/>
</dbReference>
<accession>A0A804J4C1</accession>
<dbReference type="PANTHER" id="PTHR45979:SF30">
    <property type="entry name" value="NUCLEOTIDYLTRANSFERASE"/>
    <property type="match status" value="1"/>
</dbReference>
<evidence type="ECO:0000259" key="2">
    <source>
        <dbReference type="Pfam" id="PF22600"/>
    </source>
</evidence>
<dbReference type="SUPFAM" id="SSF81631">
    <property type="entry name" value="PAP/OAS1 substrate-binding domain"/>
    <property type="match status" value="1"/>
</dbReference>
<feature type="region of interest" description="Disordered" evidence="1">
    <location>
        <begin position="759"/>
        <end position="780"/>
    </location>
</feature>
<dbReference type="CDD" id="cd05402">
    <property type="entry name" value="NT_PAP_TUTase"/>
    <property type="match status" value="1"/>
</dbReference>
<dbReference type="Gene3D" id="3.30.460.10">
    <property type="entry name" value="Beta Polymerase, domain 2"/>
    <property type="match status" value="1"/>
</dbReference>
<feature type="domain" description="PAP/OAS1 substrate-binding-related" evidence="3">
    <location>
        <begin position="177"/>
        <end position="368"/>
    </location>
</feature>
<dbReference type="Pfam" id="PF26180">
    <property type="entry name" value="PAP-OAS1"/>
    <property type="match status" value="1"/>
</dbReference>
<dbReference type="InParanoid" id="A0A804J4C1"/>
<dbReference type="FunCoup" id="A0A804J4C1">
    <property type="interactions" value="4643"/>
</dbReference>
<dbReference type="EnsemblPlants" id="Ma05_t14320.1">
    <property type="protein sequence ID" value="Ma05_p14320.1"/>
    <property type="gene ID" value="Ma05_g14320"/>
</dbReference>
<keyword evidence="6" id="KW-1185">Reference proteome</keyword>
<organism evidence="5 6">
    <name type="scientific">Musa acuminata subsp. malaccensis</name>
    <name type="common">Wild banana</name>
    <name type="synonym">Musa malaccensis</name>
    <dbReference type="NCBI Taxonomy" id="214687"/>
    <lineage>
        <taxon>Eukaryota</taxon>
        <taxon>Viridiplantae</taxon>
        <taxon>Streptophyta</taxon>
        <taxon>Embryophyta</taxon>
        <taxon>Tracheophyta</taxon>
        <taxon>Spermatophyta</taxon>
        <taxon>Magnoliopsida</taxon>
        <taxon>Liliopsida</taxon>
        <taxon>Zingiberales</taxon>
        <taxon>Musaceae</taxon>
        <taxon>Musa</taxon>
    </lineage>
</organism>
<dbReference type="PANTHER" id="PTHR45979">
    <property type="entry name" value="PAP/OAS1 SUBSTRATE-BINDING DOMAIN SUPERFAMILY"/>
    <property type="match status" value="1"/>
</dbReference>
<dbReference type="Gene3D" id="1.10.1410.10">
    <property type="match status" value="1"/>
</dbReference>
<dbReference type="AlphaFoldDB" id="A0A804J4C1"/>
<feature type="compositionally biased region" description="Basic and acidic residues" evidence="1">
    <location>
        <begin position="845"/>
        <end position="859"/>
    </location>
</feature>
<reference evidence="5" key="2">
    <citation type="submission" date="2021-05" db="UniProtKB">
        <authorList>
            <consortium name="EnsemblPlants"/>
        </authorList>
    </citation>
    <scope>IDENTIFICATION</scope>
    <source>
        <strain evidence="5">subsp. malaccensis</strain>
    </source>
</reference>
<name>A0A804J4C1_MUSAM</name>
<reference evidence="4" key="1">
    <citation type="submission" date="2021-03" db="EMBL/GenBank/DDBJ databases">
        <authorList>
            <consortium name="Genoscope - CEA"/>
            <person name="William W."/>
        </authorList>
    </citation>
    <scope>NUCLEOTIDE SEQUENCE</scope>
    <source>
        <strain evidence="4">Doubled-haploid Pahang</strain>
    </source>
</reference>
<dbReference type="InterPro" id="IPR058920">
    <property type="entry name" value="PAP-OAS1-bd-rel"/>
</dbReference>
<protein>
    <submittedName>
        <fullName evidence="4">(wild Malaysian banana) hypothetical protein</fullName>
    </submittedName>
</protein>
<feature type="domain" description="Poly(A) RNA polymerase mitochondrial-like central palm" evidence="2">
    <location>
        <begin position="46"/>
        <end position="164"/>
    </location>
</feature>
<proteinExistence type="predicted"/>
<feature type="compositionally biased region" description="Polar residues" evidence="1">
    <location>
        <begin position="730"/>
        <end position="746"/>
    </location>
</feature>
<feature type="region of interest" description="Disordered" evidence="1">
    <location>
        <begin position="706"/>
        <end position="746"/>
    </location>
</feature>
<dbReference type="Proteomes" id="UP000012960">
    <property type="component" value="Unplaced"/>
</dbReference>
<dbReference type="OMA" id="NHDYLVN"/>
<dbReference type="EMBL" id="HG996470">
    <property type="protein sequence ID" value="CAG1838465.1"/>
    <property type="molecule type" value="Genomic_DNA"/>
</dbReference>
<dbReference type="SUPFAM" id="SSF81301">
    <property type="entry name" value="Nucleotidyltransferase"/>
    <property type="match status" value="1"/>
</dbReference>
<feature type="region of interest" description="Disordered" evidence="1">
    <location>
        <begin position="1"/>
        <end position="31"/>
    </location>
</feature>
<dbReference type="Gramene" id="Ma05_t14320.1">
    <property type="protein sequence ID" value="Ma05_p14320.1"/>
    <property type="gene ID" value="Ma05_g14320"/>
</dbReference>
<dbReference type="InterPro" id="IPR043519">
    <property type="entry name" value="NT_sf"/>
</dbReference>
<feature type="region of interest" description="Disordered" evidence="1">
    <location>
        <begin position="550"/>
        <end position="587"/>
    </location>
</feature>
<sequence>MGDQQDWPPLANGGSSEGFSHPMPTNPDLSAVGPGNLIRAEQATAEVLRCIQPTVVSEQRRKAVVEYIQKLLKRYIGIEVFPFGSVPLKTYLPDGDIDLTALSFPNSEDALANDVRSVLQSEEQNKGAEFEVKDVQYINAEVKLVKCIVENIVVDISFNQIGGLCTLCFLEKVDQEIGKDNLFKRSIILIKTWCYYESRILGAHHGLISTYALETLVLYVFHLFHESLDGPLAVLYRFLDYYSKFDWDNYCVSLQGPIPVSFLPELVVEPLETNGGDLLLSKEFIKECIDMFSVPPRFSESSRIFLKKHLNIVDPLKQNNNLGRSISKGNFYRIRSAFTYGARKLGRVLLLPAENIAAEVGMFFASTLERHGTGERPDVQQDVSLSCSDSRFIEHNEVGSTSSNKESPLDSQVKCSGGALCDNINNIKISDLDEGYGTELQFNGHNSNKHLDGLHNCTKMENHLMGGEASVKHLDKNARDLVSIEAFNLKAAESCLDSSSHNQIGGDLSSGKAYHAPPLFFHVGNGSESVILDNVNSGDTAKKEVISSRFVAPGEEPNNESESHGTSTSGFKTNSVSASTGSIHGSSTTSWNSHLSEYLNTAAWSCEGNGNSSPNCSKLSDLVGDFNLHYMNLLYALKSQSQEYFMSQYFMPNYGPSPSQYQNKQSWNGFSQQSIYMHIRANGVIPAPSFSLNPGVYAAKDIQKTKGTGTYFPNTNSRSYRERQSPGRGKNQTPPNQLSRSRNNSRLEVQDRNLLEENNETLPQPQSPVFTGVPQPSCSATRELSHGNDIVLGLKGKLEFGSLGPVKLRVSSPEQSKKLESVSPSNQSSAAILESTVQRPSTNLRYERSMKPYQLKDESDFPPLNG</sequence>
<feature type="compositionally biased region" description="Polar residues" evidence="1">
    <location>
        <begin position="760"/>
        <end position="780"/>
    </location>
</feature>
<feature type="compositionally biased region" description="Polar residues" evidence="1">
    <location>
        <begin position="822"/>
        <end position="844"/>
    </location>
</feature>
<gene>
    <name evidence="4" type="ORF">GSMUA_266420.1</name>
</gene>
<feature type="compositionally biased region" description="Polar residues" evidence="1">
    <location>
        <begin position="706"/>
        <end position="718"/>
    </location>
</feature>
<dbReference type="InterPro" id="IPR058921">
    <property type="entry name" value="PAP/OAS1-rel"/>
</dbReference>
<feature type="compositionally biased region" description="Polar residues" evidence="1">
    <location>
        <begin position="564"/>
        <end position="574"/>
    </location>
</feature>
<evidence type="ECO:0000313" key="6">
    <source>
        <dbReference type="Proteomes" id="UP000012960"/>
    </source>
</evidence>
<feature type="region of interest" description="Disordered" evidence="1">
    <location>
        <begin position="811"/>
        <end position="866"/>
    </location>
</feature>